<evidence type="ECO:0000256" key="1">
    <source>
        <dbReference type="ARBA" id="ARBA00022617"/>
    </source>
</evidence>
<dbReference type="PANTHER" id="PTHR19328:SF13">
    <property type="entry name" value="HIPL1 PROTEIN"/>
    <property type="match status" value="1"/>
</dbReference>
<feature type="domain" description="Cytochrome c" evidence="5">
    <location>
        <begin position="31"/>
        <end position="122"/>
    </location>
</feature>
<keyword evidence="2 4" id="KW-0479">Metal-binding</keyword>
<evidence type="ECO:0000259" key="5">
    <source>
        <dbReference type="PROSITE" id="PS51007"/>
    </source>
</evidence>
<dbReference type="GO" id="GO:0009055">
    <property type="term" value="F:electron transfer activity"/>
    <property type="evidence" value="ECO:0007669"/>
    <property type="project" value="InterPro"/>
</dbReference>
<protein>
    <submittedName>
        <fullName evidence="6">PQQ-dependent sugar dehydrogenase</fullName>
    </submittedName>
</protein>
<keyword evidence="1 4" id="KW-0349">Heme</keyword>
<name>A0A939G7K3_9BACT</name>
<dbReference type="AlphaFoldDB" id="A0A939G7K3"/>
<dbReference type="RefSeq" id="WP_207337622.1">
    <property type="nucleotide sequence ID" value="NZ_JAFMYU010000021.1"/>
</dbReference>
<dbReference type="InterPro" id="IPR011041">
    <property type="entry name" value="Quinoprot_gluc/sorb_DH_b-prop"/>
</dbReference>
<proteinExistence type="predicted"/>
<comment type="caution">
    <text evidence="6">The sequence shown here is derived from an EMBL/GenBank/DDBJ whole genome shotgun (WGS) entry which is preliminary data.</text>
</comment>
<organism evidence="6 7">
    <name type="scientific">Fibrella aquatilis</name>
    <dbReference type="NCBI Taxonomy" id="2817059"/>
    <lineage>
        <taxon>Bacteria</taxon>
        <taxon>Pseudomonadati</taxon>
        <taxon>Bacteroidota</taxon>
        <taxon>Cytophagia</taxon>
        <taxon>Cytophagales</taxon>
        <taxon>Spirosomataceae</taxon>
        <taxon>Fibrella</taxon>
    </lineage>
</organism>
<sequence length="560" mass="62419">MNLFFLTCYLRWHTLVSFIFLLVNYTSVLAQTDTAASQLFEKNCAGCHNFKQDGIGPQLGGLKGNVDERYLVDFIKNPKAMIDARHARAVDKYKKFGTVMPAFTHLGDKAINELVAYLLVKPAPVTMASTGPAGLENPIPEPIGPPTMDVSIQRVLQFPFTNATQPRTRINKMGVHPITKETMVADLQGPLYILSAANEATVYFDARTYFSRFTNNPGLATGLGSFAFHPDFATNRLFYTTHTEPANTSNADFAYADSIPVKLQWVVNEWVVDNAGARQLTGKPRELLRINVVTQIHGMQDITFNPYAKPTDADYGLLYIGMGDGGAVEQGYPFIARNKNSVWGKVLRINPTERTSKNGQYGIPATNPFVNKDGLDEVYAEGFRNPNRITWLRDGRMLVSNIGQRQIESIYVVKPGKNHGWPDREGTFMVDVSTSVNRVMPLPKTDKSLGYSYPVIQFDHDEGNAIMGGYEYTGNQVPQLKGSYVFGEIVRGRVFYVNVKDISEGKQATIHECQLVLNGQKTTLKELTNENKIDLRLGQDAAGELYVFTKSDGMMYKLVK</sequence>
<dbReference type="InterPro" id="IPR009056">
    <property type="entry name" value="Cyt_c-like_dom"/>
</dbReference>
<dbReference type="InterPro" id="IPR012938">
    <property type="entry name" value="Glc/Sorbosone_DH"/>
</dbReference>
<evidence type="ECO:0000256" key="2">
    <source>
        <dbReference type="ARBA" id="ARBA00022723"/>
    </source>
</evidence>
<dbReference type="InterPro" id="IPR036909">
    <property type="entry name" value="Cyt_c-like_dom_sf"/>
</dbReference>
<dbReference type="Proteomes" id="UP000664795">
    <property type="component" value="Unassembled WGS sequence"/>
</dbReference>
<dbReference type="PANTHER" id="PTHR19328">
    <property type="entry name" value="HEDGEHOG-INTERACTING PROTEIN"/>
    <property type="match status" value="1"/>
</dbReference>
<keyword evidence="7" id="KW-1185">Reference proteome</keyword>
<dbReference type="GO" id="GO:0046872">
    <property type="term" value="F:metal ion binding"/>
    <property type="evidence" value="ECO:0007669"/>
    <property type="project" value="UniProtKB-KW"/>
</dbReference>
<evidence type="ECO:0000256" key="3">
    <source>
        <dbReference type="ARBA" id="ARBA00023004"/>
    </source>
</evidence>
<dbReference type="Pfam" id="PF00034">
    <property type="entry name" value="Cytochrom_C"/>
    <property type="match status" value="1"/>
</dbReference>
<reference evidence="6 7" key="1">
    <citation type="submission" date="2021-03" db="EMBL/GenBank/DDBJ databases">
        <title>Fibrella sp. HMF5036 genome sequencing and assembly.</title>
        <authorList>
            <person name="Kang H."/>
            <person name="Kim H."/>
            <person name="Bae S."/>
            <person name="Joh K."/>
        </authorList>
    </citation>
    <scope>NUCLEOTIDE SEQUENCE [LARGE SCALE GENOMIC DNA]</scope>
    <source>
        <strain evidence="6 7">HMF5036</strain>
    </source>
</reference>
<evidence type="ECO:0000313" key="7">
    <source>
        <dbReference type="Proteomes" id="UP000664795"/>
    </source>
</evidence>
<evidence type="ECO:0000313" key="6">
    <source>
        <dbReference type="EMBL" id="MBO0933664.1"/>
    </source>
</evidence>
<gene>
    <name evidence="6" type="ORF">J2I48_21835</name>
</gene>
<dbReference type="Gene3D" id="2.120.10.30">
    <property type="entry name" value="TolB, C-terminal domain"/>
    <property type="match status" value="1"/>
</dbReference>
<dbReference type="InterPro" id="IPR011042">
    <property type="entry name" value="6-blade_b-propeller_TolB-like"/>
</dbReference>
<keyword evidence="3 4" id="KW-0408">Iron</keyword>
<dbReference type="EMBL" id="JAFMYU010000021">
    <property type="protein sequence ID" value="MBO0933664.1"/>
    <property type="molecule type" value="Genomic_DNA"/>
</dbReference>
<dbReference type="GO" id="GO:0020037">
    <property type="term" value="F:heme binding"/>
    <property type="evidence" value="ECO:0007669"/>
    <property type="project" value="InterPro"/>
</dbReference>
<dbReference type="Pfam" id="PF07995">
    <property type="entry name" value="GSDH"/>
    <property type="match status" value="1"/>
</dbReference>
<dbReference type="Gene3D" id="1.10.760.10">
    <property type="entry name" value="Cytochrome c-like domain"/>
    <property type="match status" value="1"/>
</dbReference>
<dbReference type="PROSITE" id="PS51007">
    <property type="entry name" value="CYTC"/>
    <property type="match status" value="1"/>
</dbReference>
<evidence type="ECO:0000256" key="4">
    <source>
        <dbReference type="PROSITE-ProRule" id="PRU00433"/>
    </source>
</evidence>
<accession>A0A939G7K3</accession>
<dbReference type="SUPFAM" id="SSF50952">
    <property type="entry name" value="Soluble quinoprotein glucose dehydrogenase"/>
    <property type="match status" value="1"/>
</dbReference>
<dbReference type="SUPFAM" id="SSF46626">
    <property type="entry name" value="Cytochrome c"/>
    <property type="match status" value="1"/>
</dbReference>